<comment type="similarity">
    <text evidence="6">Belongs to the pseudouridine-5'-phosphate glycosidase family.</text>
</comment>
<evidence type="ECO:0000256" key="5">
    <source>
        <dbReference type="ARBA" id="ARBA00023295"/>
    </source>
</evidence>
<keyword evidence="3 6" id="KW-0464">Manganese</keyword>
<dbReference type="GO" id="GO:0046113">
    <property type="term" value="P:nucleobase catabolic process"/>
    <property type="evidence" value="ECO:0007669"/>
    <property type="project" value="UniProtKB-UniRule"/>
</dbReference>
<keyword evidence="1 6" id="KW-0479">Metal-binding</keyword>
<feature type="binding site" evidence="6">
    <location>
        <position position="87"/>
    </location>
    <ligand>
        <name>substrate</name>
    </ligand>
</feature>
<evidence type="ECO:0000256" key="1">
    <source>
        <dbReference type="ARBA" id="ARBA00022723"/>
    </source>
</evidence>
<feature type="binding site" evidence="6">
    <location>
        <begin position="141"/>
        <end position="143"/>
    </location>
    <ligand>
        <name>substrate</name>
    </ligand>
</feature>
<evidence type="ECO:0000256" key="3">
    <source>
        <dbReference type="ARBA" id="ARBA00023211"/>
    </source>
</evidence>
<evidence type="ECO:0000256" key="2">
    <source>
        <dbReference type="ARBA" id="ARBA00022801"/>
    </source>
</evidence>
<dbReference type="GO" id="GO:0016798">
    <property type="term" value="F:hydrolase activity, acting on glycosyl bonds"/>
    <property type="evidence" value="ECO:0007669"/>
    <property type="project" value="UniProtKB-KW"/>
</dbReference>
<name>A0A315ZIF2_SEDFL</name>
<feature type="active site" description="Proton donor" evidence="6">
    <location>
        <position position="26"/>
    </location>
</feature>
<dbReference type="EMBL" id="QGDO01000001">
    <property type="protein sequence ID" value="PWJ44494.1"/>
    <property type="molecule type" value="Genomic_DNA"/>
</dbReference>
<dbReference type="Gene3D" id="3.40.1790.10">
    <property type="entry name" value="Indigoidine synthase domain"/>
    <property type="match status" value="1"/>
</dbReference>
<evidence type="ECO:0000313" key="8">
    <source>
        <dbReference type="Proteomes" id="UP000245535"/>
    </source>
</evidence>
<accession>A0A315ZIF2</accession>
<reference evidence="7 8" key="1">
    <citation type="submission" date="2018-03" db="EMBL/GenBank/DDBJ databases">
        <title>Genomic Encyclopedia of Archaeal and Bacterial Type Strains, Phase II (KMG-II): from individual species to whole genera.</title>
        <authorList>
            <person name="Goeker M."/>
        </authorList>
    </citation>
    <scope>NUCLEOTIDE SEQUENCE [LARGE SCALE GENOMIC DNA]</scope>
    <source>
        <strain evidence="7 8">DSM 28229</strain>
    </source>
</reference>
<feature type="active site" description="Nucleophile" evidence="6">
    <location>
        <position position="160"/>
    </location>
</feature>
<dbReference type="GO" id="GO:0046872">
    <property type="term" value="F:metal ion binding"/>
    <property type="evidence" value="ECO:0007669"/>
    <property type="project" value="UniProtKB-KW"/>
</dbReference>
<dbReference type="GO" id="GO:0004730">
    <property type="term" value="F:pseudouridylate synthase activity"/>
    <property type="evidence" value="ECO:0007669"/>
    <property type="project" value="UniProtKB-UniRule"/>
</dbReference>
<dbReference type="PANTHER" id="PTHR42909:SF1">
    <property type="entry name" value="CARBOHYDRATE KINASE PFKB DOMAIN-CONTAINING PROTEIN"/>
    <property type="match status" value="1"/>
</dbReference>
<evidence type="ECO:0000256" key="6">
    <source>
        <dbReference type="HAMAP-Rule" id="MF_01876"/>
    </source>
</evidence>
<dbReference type="InterPro" id="IPR007342">
    <property type="entry name" value="PsuG"/>
</dbReference>
<comment type="caution">
    <text evidence="7">The sequence shown here is derived from an EMBL/GenBank/DDBJ whole genome shotgun (WGS) entry which is preliminary data.</text>
</comment>
<keyword evidence="2 6" id="KW-0378">Hydrolase</keyword>
<keyword evidence="8" id="KW-1185">Reference proteome</keyword>
<dbReference type="HAMAP" id="MF_01876">
    <property type="entry name" value="PsiMP_glycosidase"/>
    <property type="match status" value="1"/>
</dbReference>
<dbReference type="AlphaFoldDB" id="A0A315ZIF2"/>
<protein>
    <recommendedName>
        <fullName evidence="6">Pseudouridine-5'-phosphate glycosidase</fullName>
        <shortName evidence="6">PsiMP glycosidase</shortName>
        <ecNumber evidence="6">4.2.1.70</ecNumber>
    </recommendedName>
</protein>
<feature type="binding site" evidence="6">
    <location>
        <position position="139"/>
    </location>
    <ligand>
        <name>Mn(2+)</name>
        <dbReference type="ChEBI" id="CHEBI:29035"/>
    </ligand>
</feature>
<dbReference type="SUPFAM" id="SSF110581">
    <property type="entry name" value="Indigoidine synthase A-like"/>
    <property type="match status" value="1"/>
</dbReference>
<dbReference type="OrthoDB" id="9805870at2"/>
<sequence length="306" mass="33192">MPLTLFDINDEVKDALANNQAVLSLESTVFAHGMPYPQNLETAKKVVEVIRGEGVVPAIIGIIDGKIKVGLSDKELEFICTSKDIIKVSRRDLPYVVGSHKNGATTVASTMILSHMVGIKVFVTGGIGGVHRGGENTLDISADLNELAKTDVAVVCAGAKAILDIGMTLEFLETRGVPVIGYKSEDFPAFYCRESGFKCDYSIDTLEELAKVVEVKWKMRLKGGVVIANPIPKIHAMQISEINMAISKAMLEAAEKDIIGKEITPFLLERIRQETEGRSLIANIHLLENNALVGAQLAKTMAEMDI</sequence>
<dbReference type="Pfam" id="PF04227">
    <property type="entry name" value="Indigoidine_A"/>
    <property type="match status" value="1"/>
</dbReference>
<comment type="function">
    <text evidence="6">Catalyzes the reversible cleavage of pseudouridine 5'-phosphate (PsiMP) to ribose 5-phosphate and uracil. Functions biologically in the cleavage direction, as part of a pseudouridine degradation pathway.</text>
</comment>
<dbReference type="RefSeq" id="WP_109615983.1">
    <property type="nucleotide sequence ID" value="NZ_QGDO01000001.1"/>
</dbReference>
<dbReference type="EC" id="4.2.1.70" evidence="6"/>
<dbReference type="PANTHER" id="PTHR42909">
    <property type="entry name" value="ZGC:136858"/>
    <property type="match status" value="1"/>
</dbReference>
<dbReference type="Proteomes" id="UP000245535">
    <property type="component" value="Unassembled WGS sequence"/>
</dbReference>
<evidence type="ECO:0000256" key="4">
    <source>
        <dbReference type="ARBA" id="ARBA00023239"/>
    </source>
</evidence>
<dbReference type="InterPro" id="IPR022830">
    <property type="entry name" value="Indigdn_synthA-like"/>
</dbReference>
<comment type="cofactor">
    <cofactor evidence="6">
        <name>Mn(2+)</name>
        <dbReference type="ChEBI" id="CHEBI:29035"/>
    </cofactor>
    <text evidence="6">Binds 1 Mn(2+) ion per subunit.</text>
</comment>
<dbReference type="GO" id="GO:0005737">
    <property type="term" value="C:cytoplasm"/>
    <property type="evidence" value="ECO:0007669"/>
    <property type="project" value="TreeGrafter"/>
</dbReference>
<gene>
    <name evidence="6" type="primary">psuG</name>
    <name evidence="7" type="ORF">BC781_101865</name>
</gene>
<proteinExistence type="inferred from homology"/>
<comment type="catalytic activity">
    <reaction evidence="6">
        <text>D-ribose 5-phosphate + uracil = psi-UMP + H2O</text>
        <dbReference type="Rhea" id="RHEA:18337"/>
        <dbReference type="ChEBI" id="CHEBI:15377"/>
        <dbReference type="ChEBI" id="CHEBI:17568"/>
        <dbReference type="ChEBI" id="CHEBI:58380"/>
        <dbReference type="ChEBI" id="CHEBI:78346"/>
        <dbReference type="EC" id="4.2.1.70"/>
    </reaction>
</comment>
<organism evidence="7 8">
    <name type="scientific">Sediminitomix flava</name>
    <dbReference type="NCBI Taxonomy" id="379075"/>
    <lineage>
        <taxon>Bacteria</taxon>
        <taxon>Pseudomonadati</taxon>
        <taxon>Bacteroidota</taxon>
        <taxon>Cytophagia</taxon>
        <taxon>Cytophagales</taxon>
        <taxon>Flammeovirgaceae</taxon>
        <taxon>Sediminitomix</taxon>
    </lineage>
</organism>
<feature type="binding site" evidence="6">
    <location>
        <position position="107"/>
    </location>
    <ligand>
        <name>substrate</name>
    </ligand>
</feature>
<keyword evidence="5 6" id="KW-0326">Glycosidase</keyword>
<evidence type="ECO:0000313" key="7">
    <source>
        <dbReference type="EMBL" id="PWJ44494.1"/>
    </source>
</evidence>
<comment type="subunit">
    <text evidence="6">Homotrimer.</text>
</comment>
<keyword evidence="4 6" id="KW-0456">Lyase</keyword>